<feature type="transmembrane region" description="Helical" evidence="7">
    <location>
        <begin position="551"/>
        <end position="572"/>
    </location>
</feature>
<dbReference type="GO" id="GO:0016020">
    <property type="term" value="C:membrane"/>
    <property type="evidence" value="ECO:0007669"/>
    <property type="project" value="UniProtKB-SubCell"/>
</dbReference>
<dbReference type="PANTHER" id="PTHR48020:SF25">
    <property type="entry name" value="SUGAR TRANSPORTER, PUTATIVE (AFU_ORTHOLOGUE AFUA_7G05830)-RELATED"/>
    <property type="match status" value="1"/>
</dbReference>
<feature type="transmembrane region" description="Helical" evidence="7">
    <location>
        <begin position="354"/>
        <end position="375"/>
    </location>
</feature>
<evidence type="ECO:0000256" key="5">
    <source>
        <dbReference type="ARBA" id="ARBA00023136"/>
    </source>
</evidence>
<evidence type="ECO:0000313" key="10">
    <source>
        <dbReference type="Proteomes" id="UP000243876"/>
    </source>
</evidence>
<sequence>MSAPTTADVPTRPSAERQPTFARLKEEIAAEKASSGSQEKRELEGDGGFVEPGVVNQGAPKLENPLAGISLDRLETMGRTFAREKGLEQYEVEFAKGAQAAQDPFAYESLLLLNDEDKAALAREVSHKWDHPKVLYFLVICCSMAAAVQGMDESVTNGANLFWPVQFGLDTAVGTPDAEKHQWLLGLVNGAPYLCCAVLGCWLTSPVNRVLGRRYAMFVSSLISFCGCIWSACTNSWEHCRLWSPRSFACGSLISLRRCSVCRSSVPRYWCWPWLWNGQSPLPNLPREPALTRSFVAHQVPVFAAETAPPLIRGALVMQWQVWTAFGIMLGTVSSLVFYHVGDPTGASITGLNWRLMLGSAILPSMFVMAFAPFVPESPRWLIGKGRYVDAFHSLTRLRHTKLQAARDLFMINALLEEEASMATGRSAIVELFTVARNRRAVVASGIVMFMQQFCGINVIAYYSSSIFRQAGFDEISALGASLGLCAFPGSFLPPVPCSRYCSICSGALNWIFAAPAIWTIDSEFRWASLQFQSSSPNLYSCLAAFGRRQLLLTTFPLMAIFLLVTGFAFYIPETSKARIAVVALGIYLHCMAYSPGEGPVPFTYSAEAFPFYVRDIGMSYATALTWGFNFIVALTFPRLLTAFTPQGAFGWYAGWNVMGAILVLLFVPETKGLTLEELDQVFSVPTGRHAWYHLRGAGVNFRKYILRQNVAPQPPLYSWDVKA</sequence>
<keyword evidence="4 7" id="KW-1133">Transmembrane helix</keyword>
<evidence type="ECO:0000256" key="6">
    <source>
        <dbReference type="SAM" id="MobiDB-lite"/>
    </source>
</evidence>
<dbReference type="InterPro" id="IPR020846">
    <property type="entry name" value="MFS_dom"/>
</dbReference>
<evidence type="ECO:0000259" key="8">
    <source>
        <dbReference type="PROSITE" id="PS50850"/>
    </source>
</evidence>
<evidence type="ECO:0000256" key="2">
    <source>
        <dbReference type="ARBA" id="ARBA00022448"/>
    </source>
</evidence>
<organism evidence="9 10">
    <name type="scientific">Sporidiobolus salmonicolor</name>
    <name type="common">Yeast-like fungus</name>
    <name type="synonym">Sporobolomyces salmonicolor</name>
    <dbReference type="NCBI Taxonomy" id="5005"/>
    <lineage>
        <taxon>Eukaryota</taxon>
        <taxon>Fungi</taxon>
        <taxon>Dikarya</taxon>
        <taxon>Basidiomycota</taxon>
        <taxon>Pucciniomycotina</taxon>
        <taxon>Microbotryomycetes</taxon>
        <taxon>Sporidiobolales</taxon>
        <taxon>Sporidiobolaceae</taxon>
        <taxon>Sporobolomyces</taxon>
    </lineage>
</organism>
<dbReference type="GO" id="GO:0022857">
    <property type="term" value="F:transmembrane transporter activity"/>
    <property type="evidence" value="ECO:0007669"/>
    <property type="project" value="InterPro"/>
</dbReference>
<dbReference type="PROSITE" id="PS50850">
    <property type="entry name" value="MFS"/>
    <property type="match status" value="1"/>
</dbReference>
<dbReference type="EMBL" id="CENE01000012">
    <property type="protein sequence ID" value="CEQ41259.1"/>
    <property type="molecule type" value="Genomic_DNA"/>
</dbReference>
<dbReference type="InterPro" id="IPR005828">
    <property type="entry name" value="MFS_sugar_transport-like"/>
</dbReference>
<evidence type="ECO:0000313" key="9">
    <source>
        <dbReference type="EMBL" id="CEQ41259.1"/>
    </source>
</evidence>
<dbReference type="SUPFAM" id="SSF103473">
    <property type="entry name" value="MFS general substrate transporter"/>
    <property type="match status" value="2"/>
</dbReference>
<dbReference type="Proteomes" id="UP000243876">
    <property type="component" value="Unassembled WGS sequence"/>
</dbReference>
<proteinExistence type="predicted"/>
<feature type="transmembrane region" description="Helical" evidence="7">
    <location>
        <begin position="649"/>
        <end position="668"/>
    </location>
</feature>
<accession>A0A0D6EMS3</accession>
<keyword evidence="10" id="KW-1185">Reference proteome</keyword>
<dbReference type="AlphaFoldDB" id="A0A0D6EMS3"/>
<feature type="transmembrane region" description="Helical" evidence="7">
    <location>
        <begin position="578"/>
        <end position="597"/>
    </location>
</feature>
<evidence type="ECO:0000256" key="7">
    <source>
        <dbReference type="SAM" id="Phobius"/>
    </source>
</evidence>
<protein>
    <submittedName>
        <fullName evidence="9">SPOSA6832_02955-mRNA-1:cds</fullName>
    </submittedName>
</protein>
<dbReference type="Pfam" id="PF00083">
    <property type="entry name" value="Sugar_tr"/>
    <property type="match status" value="2"/>
</dbReference>
<evidence type="ECO:0000256" key="4">
    <source>
        <dbReference type="ARBA" id="ARBA00022989"/>
    </source>
</evidence>
<keyword evidence="2" id="KW-0813">Transport</keyword>
<name>A0A0D6EMS3_SPOSA</name>
<reference evidence="10" key="1">
    <citation type="submission" date="2015-02" db="EMBL/GenBank/DDBJ databases">
        <authorList>
            <person name="Gon?alves P."/>
        </authorList>
    </citation>
    <scope>NUCLEOTIDE SEQUENCE [LARGE SCALE GENOMIC DNA]</scope>
</reference>
<keyword evidence="3 7" id="KW-0812">Transmembrane</keyword>
<dbReference type="InterPro" id="IPR050814">
    <property type="entry name" value="Myo-inositol_Transporter"/>
</dbReference>
<feature type="domain" description="Major facilitator superfamily (MFS) profile" evidence="8">
    <location>
        <begin position="138"/>
        <end position="672"/>
    </location>
</feature>
<feature type="transmembrane region" description="Helical" evidence="7">
    <location>
        <begin position="134"/>
        <end position="151"/>
    </location>
</feature>
<dbReference type="OrthoDB" id="5290825at2759"/>
<feature type="transmembrane region" description="Helical" evidence="7">
    <location>
        <begin position="183"/>
        <end position="203"/>
    </location>
</feature>
<dbReference type="PANTHER" id="PTHR48020">
    <property type="entry name" value="PROTON MYO-INOSITOL COTRANSPORTER"/>
    <property type="match status" value="1"/>
</dbReference>
<keyword evidence="5 7" id="KW-0472">Membrane</keyword>
<gene>
    <name evidence="9" type="primary">SPOSA6832_02955</name>
</gene>
<feature type="non-terminal residue" evidence="9">
    <location>
        <position position="1"/>
    </location>
</feature>
<dbReference type="InterPro" id="IPR036259">
    <property type="entry name" value="MFS_trans_sf"/>
</dbReference>
<dbReference type="Gene3D" id="1.20.1250.20">
    <property type="entry name" value="MFS general substrate transporter like domains"/>
    <property type="match status" value="2"/>
</dbReference>
<comment type="subcellular location">
    <subcellularLocation>
        <location evidence="1">Membrane</location>
        <topology evidence="1">Multi-pass membrane protein</topology>
    </subcellularLocation>
</comment>
<evidence type="ECO:0000256" key="3">
    <source>
        <dbReference type="ARBA" id="ARBA00022692"/>
    </source>
</evidence>
<feature type="transmembrane region" description="Helical" evidence="7">
    <location>
        <begin position="320"/>
        <end position="342"/>
    </location>
</feature>
<feature type="region of interest" description="Disordered" evidence="6">
    <location>
        <begin position="1"/>
        <end position="57"/>
    </location>
</feature>
<feature type="transmembrane region" description="Helical" evidence="7">
    <location>
        <begin position="618"/>
        <end position="637"/>
    </location>
</feature>
<feature type="transmembrane region" description="Helical" evidence="7">
    <location>
        <begin position="441"/>
        <end position="463"/>
    </location>
</feature>
<evidence type="ECO:0000256" key="1">
    <source>
        <dbReference type="ARBA" id="ARBA00004141"/>
    </source>
</evidence>